<dbReference type="Proteomes" id="UP001141253">
    <property type="component" value="Unassembled WGS sequence"/>
</dbReference>
<keyword evidence="2 3" id="KW-0694">RNA-binding</keyword>
<dbReference type="PANTHER" id="PTHR46031:SF16">
    <property type="entry name" value="DOUBLE-STRANDED RNA-BINDING PROTEIN 4"/>
    <property type="match status" value="1"/>
</dbReference>
<organism evidence="6 7">
    <name type="scientific">Salix suchowensis</name>
    <dbReference type="NCBI Taxonomy" id="1278906"/>
    <lineage>
        <taxon>Eukaryota</taxon>
        <taxon>Viridiplantae</taxon>
        <taxon>Streptophyta</taxon>
        <taxon>Embryophyta</taxon>
        <taxon>Tracheophyta</taxon>
        <taxon>Spermatophyta</taxon>
        <taxon>Magnoliopsida</taxon>
        <taxon>eudicotyledons</taxon>
        <taxon>Gunneridae</taxon>
        <taxon>Pentapetalae</taxon>
        <taxon>rosids</taxon>
        <taxon>fabids</taxon>
        <taxon>Malpighiales</taxon>
        <taxon>Salicaceae</taxon>
        <taxon>Saliceae</taxon>
        <taxon>Salix</taxon>
    </lineage>
</organism>
<dbReference type="EMBL" id="JAPFFI010000026">
    <property type="protein sequence ID" value="KAJ6309466.1"/>
    <property type="molecule type" value="Genomic_DNA"/>
</dbReference>
<dbReference type="Gene3D" id="3.30.160.20">
    <property type="match status" value="1"/>
</dbReference>
<evidence type="ECO:0000259" key="5">
    <source>
        <dbReference type="PROSITE" id="PS50137"/>
    </source>
</evidence>
<evidence type="ECO:0000256" key="3">
    <source>
        <dbReference type="PROSITE-ProRule" id="PRU00266"/>
    </source>
</evidence>
<dbReference type="Pfam" id="PF00035">
    <property type="entry name" value="dsrm"/>
    <property type="match status" value="1"/>
</dbReference>
<protein>
    <recommendedName>
        <fullName evidence="5">DRBM domain-containing protein</fullName>
    </recommendedName>
</protein>
<feature type="region of interest" description="Disordered" evidence="4">
    <location>
        <begin position="67"/>
        <end position="88"/>
    </location>
</feature>
<gene>
    <name evidence="6" type="ORF">OIU77_015263</name>
</gene>
<evidence type="ECO:0000313" key="6">
    <source>
        <dbReference type="EMBL" id="KAJ6309466.1"/>
    </source>
</evidence>
<proteinExistence type="predicted"/>
<dbReference type="InterPro" id="IPR014720">
    <property type="entry name" value="dsRBD_dom"/>
</dbReference>
<feature type="domain" description="DRBM" evidence="5">
    <location>
        <begin position="22"/>
        <end position="78"/>
    </location>
</feature>
<reference evidence="6" key="2">
    <citation type="journal article" date="2023" name="Int. J. Mol. Sci.">
        <title>De Novo Assembly and Annotation of 11 Diverse Shrub Willow (Salix) Genomes Reveals Novel Gene Organization in Sex-Linked Regions.</title>
        <authorList>
            <person name="Hyden B."/>
            <person name="Feng K."/>
            <person name="Yates T.B."/>
            <person name="Jawdy S."/>
            <person name="Cereghino C."/>
            <person name="Smart L.B."/>
            <person name="Muchero W."/>
        </authorList>
    </citation>
    <scope>NUCLEOTIDE SEQUENCE</scope>
    <source>
        <tissue evidence="6">Shoot tip</tissue>
    </source>
</reference>
<keyword evidence="1" id="KW-0677">Repeat</keyword>
<accession>A0ABQ8ZS55</accession>
<evidence type="ECO:0000256" key="1">
    <source>
        <dbReference type="ARBA" id="ARBA00022737"/>
    </source>
</evidence>
<dbReference type="SUPFAM" id="SSF54768">
    <property type="entry name" value="dsRNA-binding domain-like"/>
    <property type="match status" value="1"/>
</dbReference>
<dbReference type="PROSITE" id="PS50137">
    <property type="entry name" value="DS_RBD"/>
    <property type="match status" value="1"/>
</dbReference>
<name>A0ABQ8ZS55_9ROSI</name>
<dbReference type="PANTHER" id="PTHR46031">
    <property type="match status" value="1"/>
</dbReference>
<keyword evidence="7" id="KW-1185">Reference proteome</keyword>
<reference evidence="6" key="1">
    <citation type="submission" date="2022-10" db="EMBL/GenBank/DDBJ databases">
        <authorList>
            <person name="Hyden B.L."/>
            <person name="Feng K."/>
            <person name="Yates T."/>
            <person name="Jawdy S."/>
            <person name="Smart L.B."/>
            <person name="Muchero W."/>
        </authorList>
    </citation>
    <scope>NUCLEOTIDE SEQUENCE</scope>
    <source>
        <tissue evidence="6">Shoot tip</tissue>
    </source>
</reference>
<evidence type="ECO:0000256" key="4">
    <source>
        <dbReference type="SAM" id="MobiDB-lite"/>
    </source>
</evidence>
<evidence type="ECO:0000313" key="7">
    <source>
        <dbReference type="Proteomes" id="UP001141253"/>
    </source>
</evidence>
<evidence type="ECO:0000256" key="2">
    <source>
        <dbReference type="ARBA" id="ARBA00022884"/>
    </source>
</evidence>
<sequence>MHSIYTCSTHRQRQKQRHSTYRSKSKLQALCQQRGWEFPTYQVTKQGHDHNPLFYATVTVNASSFSTSSSSSSKKAQSEPLNSPLTTSPSPPLPFCWFFEWKRWGEYSSLYRRDFAIEPTRCKANSPVNEAVAASKNDESLEDGLDHGSCFPSILVVNGLFPMPKSQQVELQEVLLRCYQACSDSFSL</sequence>
<comment type="caution">
    <text evidence="6">The sequence shown here is derived from an EMBL/GenBank/DDBJ whole genome shotgun (WGS) entry which is preliminary data.</text>
</comment>